<comment type="subcellular location">
    <subcellularLocation>
        <location evidence="1">Cell inner membrane</location>
        <topology evidence="1">Multi-pass membrane protein</topology>
    </subcellularLocation>
</comment>
<proteinExistence type="predicted"/>
<feature type="transmembrane region" description="Helical" evidence="9">
    <location>
        <begin position="83"/>
        <end position="103"/>
    </location>
</feature>
<reference evidence="10 11" key="1">
    <citation type="submission" date="2014-10" db="EMBL/GenBank/DDBJ databases">
        <title>Whole genome sequence of Francisella endociliophora strain FSC1006, isolated from a laboratory culture of the marine ciliate Euplotes raikovi.</title>
        <authorList>
            <person name="Granberg M."/>
            <person name="Backman S."/>
            <person name="Lundmark E."/>
            <person name="Nilsson E."/>
            <person name="Karlsson E."/>
            <person name="Thelaus J."/>
            <person name="Ohrman C."/>
            <person name="Larkeryd A."/>
            <person name="Stenberg P."/>
        </authorList>
    </citation>
    <scope>NUCLEOTIDE SEQUENCE [LARGE SCALE GENOMIC DNA]</scope>
    <source>
        <strain evidence="10 11">FSC1006</strain>
    </source>
</reference>
<dbReference type="PANTHER" id="PTHR46997:SF2">
    <property type="entry name" value="TYROSINE-SPECIFIC TRANSPORT SYSTEM"/>
    <property type="match status" value="1"/>
</dbReference>
<dbReference type="HOGENOM" id="CLU_703489_0_0_6"/>
<dbReference type="PANTHER" id="PTHR46997">
    <property type="entry name" value="LOW AFFINITY TRYPTOPHAN PERMEASE-RELATED"/>
    <property type="match status" value="1"/>
</dbReference>
<evidence type="ECO:0008006" key="12">
    <source>
        <dbReference type="Google" id="ProtNLM"/>
    </source>
</evidence>
<evidence type="ECO:0000256" key="4">
    <source>
        <dbReference type="ARBA" id="ARBA00022519"/>
    </source>
</evidence>
<feature type="transmembrane region" description="Helical" evidence="9">
    <location>
        <begin position="277"/>
        <end position="299"/>
    </location>
</feature>
<dbReference type="InterPro" id="IPR018227">
    <property type="entry name" value="Amino_acid_transport_2"/>
</dbReference>
<dbReference type="STRING" id="1547445.LO80_00135"/>
<dbReference type="AlphaFoldDB" id="A0A097ELT3"/>
<keyword evidence="3" id="KW-1003">Cell membrane</keyword>
<feature type="transmembrane region" description="Helical" evidence="9">
    <location>
        <begin position="220"/>
        <end position="242"/>
    </location>
</feature>
<feature type="transmembrane region" description="Helical" evidence="9">
    <location>
        <begin position="156"/>
        <end position="176"/>
    </location>
</feature>
<dbReference type="GO" id="GO:0005886">
    <property type="term" value="C:plasma membrane"/>
    <property type="evidence" value="ECO:0007669"/>
    <property type="project" value="UniProtKB-SubCell"/>
</dbReference>
<evidence type="ECO:0000256" key="1">
    <source>
        <dbReference type="ARBA" id="ARBA00004429"/>
    </source>
</evidence>
<feature type="transmembrane region" description="Helical" evidence="9">
    <location>
        <begin position="188"/>
        <end position="208"/>
    </location>
</feature>
<evidence type="ECO:0000256" key="3">
    <source>
        <dbReference type="ARBA" id="ARBA00022475"/>
    </source>
</evidence>
<keyword evidence="2" id="KW-0813">Transport</keyword>
<dbReference type="Pfam" id="PF03222">
    <property type="entry name" value="Trp_Tyr_perm"/>
    <property type="match status" value="1"/>
</dbReference>
<evidence type="ECO:0000313" key="10">
    <source>
        <dbReference type="EMBL" id="AIT08534.1"/>
    </source>
</evidence>
<keyword evidence="8 9" id="KW-0472">Membrane</keyword>
<name>A0A097ELT3_9GAMM</name>
<evidence type="ECO:0000256" key="9">
    <source>
        <dbReference type="SAM" id="Phobius"/>
    </source>
</evidence>
<dbReference type="eggNOG" id="COG0814">
    <property type="taxonomic scope" value="Bacteria"/>
</dbReference>
<dbReference type="Proteomes" id="UP000029672">
    <property type="component" value="Chromosome"/>
</dbReference>
<evidence type="ECO:0000256" key="8">
    <source>
        <dbReference type="ARBA" id="ARBA00023136"/>
    </source>
</evidence>
<feature type="transmembrane region" description="Helical" evidence="9">
    <location>
        <begin position="308"/>
        <end position="326"/>
    </location>
</feature>
<dbReference type="OrthoDB" id="18749at2"/>
<dbReference type="KEGG" id="frf:LO80_00135"/>
<dbReference type="InterPro" id="IPR013059">
    <property type="entry name" value="Trp_tyr_transpt"/>
</dbReference>
<feature type="transmembrane region" description="Helical" evidence="9">
    <location>
        <begin position="9"/>
        <end position="30"/>
    </location>
</feature>
<dbReference type="EMBL" id="CP009574">
    <property type="protein sequence ID" value="AIT08534.1"/>
    <property type="molecule type" value="Genomic_DNA"/>
</dbReference>
<accession>A0A097ELT3</accession>
<dbReference type="GO" id="GO:0015173">
    <property type="term" value="F:aromatic amino acid transmembrane transporter activity"/>
    <property type="evidence" value="ECO:0007669"/>
    <property type="project" value="InterPro"/>
</dbReference>
<feature type="transmembrane region" description="Helical" evidence="9">
    <location>
        <begin position="332"/>
        <end position="351"/>
    </location>
</feature>
<evidence type="ECO:0000313" key="11">
    <source>
        <dbReference type="Proteomes" id="UP000029672"/>
    </source>
</evidence>
<feature type="transmembrane region" description="Helical" evidence="9">
    <location>
        <begin position="123"/>
        <end position="144"/>
    </location>
</feature>
<evidence type="ECO:0000256" key="5">
    <source>
        <dbReference type="ARBA" id="ARBA00022692"/>
    </source>
</evidence>
<evidence type="ECO:0000256" key="6">
    <source>
        <dbReference type="ARBA" id="ARBA00022970"/>
    </source>
</evidence>
<dbReference type="RefSeq" id="WP_040007463.1">
    <property type="nucleotide sequence ID" value="NZ_CP009574.1"/>
</dbReference>
<dbReference type="PRINTS" id="PR00166">
    <property type="entry name" value="AROAAPRMEASE"/>
</dbReference>
<dbReference type="PROSITE" id="PS51257">
    <property type="entry name" value="PROKAR_LIPOPROTEIN"/>
    <property type="match status" value="1"/>
</dbReference>
<organism evidence="10 11">
    <name type="scientific">Candidatus Francisella endociliophora</name>
    <dbReference type="NCBI Taxonomy" id="653937"/>
    <lineage>
        <taxon>Bacteria</taxon>
        <taxon>Pseudomonadati</taxon>
        <taxon>Pseudomonadota</taxon>
        <taxon>Gammaproteobacteria</taxon>
        <taxon>Thiotrichales</taxon>
        <taxon>Francisellaceae</taxon>
        <taxon>Francisella</taxon>
    </lineage>
</organism>
<feature type="transmembrane region" description="Helical" evidence="9">
    <location>
        <begin position="36"/>
        <end position="62"/>
    </location>
</feature>
<keyword evidence="7 9" id="KW-1133">Transmembrane helix</keyword>
<keyword evidence="4" id="KW-0997">Cell inner membrane</keyword>
<keyword evidence="6" id="KW-0029">Amino-acid transport</keyword>
<dbReference type="GO" id="GO:0003333">
    <property type="term" value="P:amino acid transmembrane transport"/>
    <property type="evidence" value="ECO:0007669"/>
    <property type="project" value="InterPro"/>
</dbReference>
<feature type="transmembrane region" description="Helical" evidence="9">
    <location>
        <begin position="372"/>
        <end position="390"/>
    </location>
</feature>
<keyword evidence="5 9" id="KW-0812">Transmembrane</keyword>
<evidence type="ECO:0000256" key="7">
    <source>
        <dbReference type="ARBA" id="ARBA00022989"/>
    </source>
</evidence>
<evidence type="ECO:0000256" key="2">
    <source>
        <dbReference type="ARBA" id="ARBA00022448"/>
    </source>
</evidence>
<protein>
    <recommendedName>
        <fullName evidence="12">Amino acid transporter</fullName>
    </recommendedName>
</protein>
<dbReference type="Gene3D" id="1.20.1740.10">
    <property type="entry name" value="Amino acid/polyamine transporter I"/>
    <property type="match status" value="1"/>
</dbReference>
<sequence>MSTFKFTGCVLLVTSCMIGGGILALPLIAYEFGLTLTYIFMIFAYTIMLISGLLTLEICLKLPKNKNNFGSIAEHSFGKAGKYIVIIIAAIALYTVITAYISASPAIFKNTFLFNINIPFEQAVLSLAFTIILGFIIICGIKYADKLNRIIMGFKLIVLFIALFLILFKMPFFHGFDIRSFQNFSEGFSIILFVFSYQAIIPSLANYVGEEKTIYTKWIIITAVSLTFIATTLWVTIVVSIIQPYSNEVGARLSLNELLTVLSHYNFGDTTNLLLKMFFNITLISSFIGLSIAFIDIWVDSLKFEPKFSNRLIGGLIVYIPCWIVANFDPNIFVTASAISGYCGLFVALLLPSIVSFKEYKKQETIIIGGKFLRATMIIISLAVLITIVMKI</sequence>
<keyword evidence="11" id="KW-1185">Reference proteome</keyword>
<gene>
    <name evidence="10" type="ORF">LO80_00135</name>
</gene>